<dbReference type="EMBL" id="CP008956">
    <property type="protein sequence ID" value="QJQ00420.1"/>
    <property type="molecule type" value="Genomic_DNA"/>
</dbReference>
<evidence type="ECO:0000313" key="1">
    <source>
        <dbReference type="EMBL" id="QJQ00420.1"/>
    </source>
</evidence>
<protein>
    <submittedName>
        <fullName evidence="1">Uncharacterized protein</fullName>
    </submittedName>
</protein>
<organism evidence="1 2">
    <name type="scientific">Herbaspirillum rubrisubalbicans Os34</name>
    <dbReference type="NCBI Taxonomy" id="1235827"/>
    <lineage>
        <taxon>Bacteria</taxon>
        <taxon>Pseudomonadati</taxon>
        <taxon>Pseudomonadota</taxon>
        <taxon>Betaproteobacteria</taxon>
        <taxon>Burkholderiales</taxon>
        <taxon>Oxalobacteraceae</taxon>
        <taxon>Herbaspirillum</taxon>
    </lineage>
</organism>
<name>A0A6M3ZQX6_9BURK</name>
<dbReference type="AlphaFoldDB" id="A0A6M3ZQX6"/>
<accession>A0A6M3ZQX6</accession>
<reference evidence="1 2" key="1">
    <citation type="journal article" date="2012" name="J. Bacteriol.">
        <title>Genome sequence of the pathogenic Herbaspirillum seropedicae strain Os34, isolated from rice roots.</title>
        <authorList>
            <person name="Ye W."/>
            <person name="Ye S."/>
            <person name="Liu J."/>
            <person name="Chang S."/>
            <person name="Chen M."/>
            <person name="Zhu B."/>
            <person name="Guo L."/>
            <person name="An Q."/>
        </authorList>
    </citation>
    <scope>NUCLEOTIDE SEQUENCE [LARGE SCALE GENOMIC DNA]</scope>
    <source>
        <strain evidence="1 2">Os34</strain>
    </source>
</reference>
<evidence type="ECO:0000313" key="2">
    <source>
        <dbReference type="Proteomes" id="UP000501648"/>
    </source>
</evidence>
<sequence>MTMAAVLIVAMTDQPALHANSAVQDRPGGTRLQTSATMKLMSVAPPAAVMLAGLPGSPGAGTTVDLG</sequence>
<proteinExistence type="predicted"/>
<gene>
    <name evidence="1" type="ORF">C798_09290</name>
</gene>
<dbReference type="Proteomes" id="UP000501648">
    <property type="component" value="Chromosome"/>
</dbReference>